<reference evidence="2 3" key="1">
    <citation type="submission" date="2016-07" db="EMBL/GenBank/DDBJ databases">
        <title>Pervasive Adenine N6-methylation of Active Genes in Fungi.</title>
        <authorList>
            <consortium name="DOE Joint Genome Institute"/>
            <person name="Mondo S.J."/>
            <person name="Dannebaum R.O."/>
            <person name="Kuo R.C."/>
            <person name="Labutti K."/>
            <person name="Haridas S."/>
            <person name="Kuo A."/>
            <person name="Salamov A."/>
            <person name="Ahrendt S.R."/>
            <person name="Lipzen A."/>
            <person name="Sullivan W."/>
            <person name="Andreopoulos W.B."/>
            <person name="Clum A."/>
            <person name="Lindquist E."/>
            <person name="Daum C."/>
            <person name="Ramamoorthy G.K."/>
            <person name="Gryganskyi A."/>
            <person name="Culley D."/>
            <person name="Magnuson J.K."/>
            <person name="James T.Y."/>
            <person name="O'Malley M.A."/>
            <person name="Stajich J.E."/>
            <person name="Spatafora J.W."/>
            <person name="Visel A."/>
            <person name="Grigoriev I.V."/>
        </authorList>
    </citation>
    <scope>NUCLEOTIDE SEQUENCE [LARGE SCALE GENOMIC DNA]</scope>
    <source>
        <strain evidence="2 3">PL171</strain>
    </source>
</reference>
<feature type="compositionally biased region" description="Low complexity" evidence="1">
    <location>
        <begin position="179"/>
        <end position="202"/>
    </location>
</feature>
<dbReference type="OrthoDB" id="2683368at2759"/>
<feature type="compositionally biased region" description="Basic and acidic residues" evidence="1">
    <location>
        <begin position="269"/>
        <end position="288"/>
    </location>
</feature>
<dbReference type="Proteomes" id="UP000193411">
    <property type="component" value="Unassembled WGS sequence"/>
</dbReference>
<evidence type="ECO:0000313" key="3">
    <source>
        <dbReference type="Proteomes" id="UP000193411"/>
    </source>
</evidence>
<feature type="region of interest" description="Disordered" evidence="1">
    <location>
        <begin position="127"/>
        <end position="166"/>
    </location>
</feature>
<feature type="region of interest" description="Disordered" evidence="1">
    <location>
        <begin position="179"/>
        <end position="447"/>
    </location>
</feature>
<organism evidence="2 3">
    <name type="scientific">Catenaria anguillulae PL171</name>
    <dbReference type="NCBI Taxonomy" id="765915"/>
    <lineage>
        <taxon>Eukaryota</taxon>
        <taxon>Fungi</taxon>
        <taxon>Fungi incertae sedis</taxon>
        <taxon>Blastocladiomycota</taxon>
        <taxon>Blastocladiomycetes</taxon>
        <taxon>Blastocladiales</taxon>
        <taxon>Catenariaceae</taxon>
        <taxon>Catenaria</taxon>
    </lineage>
</organism>
<feature type="compositionally biased region" description="Polar residues" evidence="1">
    <location>
        <begin position="205"/>
        <end position="215"/>
    </location>
</feature>
<feature type="compositionally biased region" description="Basic and acidic residues" evidence="1">
    <location>
        <begin position="301"/>
        <end position="314"/>
    </location>
</feature>
<keyword evidence="3" id="KW-1185">Reference proteome</keyword>
<feature type="compositionally biased region" description="Low complexity" evidence="1">
    <location>
        <begin position="31"/>
        <end position="48"/>
    </location>
</feature>
<feature type="compositionally biased region" description="Pro residues" evidence="1">
    <location>
        <begin position="49"/>
        <end position="60"/>
    </location>
</feature>
<evidence type="ECO:0000313" key="2">
    <source>
        <dbReference type="EMBL" id="ORZ36099.1"/>
    </source>
</evidence>
<sequence>MHSSSDVGTPGTLSRAPVAAEPAGRPRRPTRTPSDPPSSYSSSPSSSRVPPPIPSPPMPPSRSERRARSRPPAHSDDRPRPRDRSVPRDPATTPKSIELNAKKTMDYRVSRVAILCRDCGSDVGFFPARHRCGHPNPTEEDDAAAPPVPPLPNAAEGGESSISTAMTSLWTKFQGLTVASRTSADSSTTGTTATPPNGAPGSRGSADSTPVSPQDGNAKEEQGMWAVWNKLKAQIGATTGNQTSDDDPEEVEKALRDYYAKKGGPMPEFLKEQAKSATKMDDLDRFEQRAATLGRSGRRPSSSDDHHSGRHQDPYYDAPPRGGRYDDRPHHGRSGGYPEDDHRAYGSSRGGYAEERRGSGGRGGYAPHDDDGYYGRPPVHAATMSRADRGHHQQQPAYGSPARGDPYYDQGADRRQYQQSGGYRGGAGAGAADYHAGGYATVGRGYR</sequence>
<evidence type="ECO:0000256" key="1">
    <source>
        <dbReference type="SAM" id="MobiDB-lite"/>
    </source>
</evidence>
<accession>A0A1Y2HNI1</accession>
<dbReference type="AlphaFoldDB" id="A0A1Y2HNI1"/>
<dbReference type="EMBL" id="MCFL01000018">
    <property type="protein sequence ID" value="ORZ36099.1"/>
    <property type="molecule type" value="Genomic_DNA"/>
</dbReference>
<comment type="caution">
    <text evidence="2">The sequence shown here is derived from an EMBL/GenBank/DDBJ whole genome shotgun (WGS) entry which is preliminary data.</text>
</comment>
<gene>
    <name evidence="2" type="ORF">BCR44DRAFT_1432784</name>
</gene>
<feature type="compositionally biased region" description="Basic and acidic residues" evidence="1">
    <location>
        <begin position="251"/>
        <end position="260"/>
    </location>
</feature>
<proteinExistence type="predicted"/>
<feature type="compositionally biased region" description="Low complexity" evidence="1">
    <location>
        <begin position="430"/>
        <end position="439"/>
    </location>
</feature>
<name>A0A1Y2HNI1_9FUNG</name>
<feature type="region of interest" description="Disordered" evidence="1">
    <location>
        <begin position="1"/>
        <end position="104"/>
    </location>
</feature>
<protein>
    <submittedName>
        <fullName evidence="2">Uncharacterized protein</fullName>
    </submittedName>
</protein>
<feature type="compositionally biased region" description="Basic and acidic residues" evidence="1">
    <location>
        <begin position="73"/>
        <end position="87"/>
    </location>
</feature>